<reference evidence="1" key="1">
    <citation type="submission" date="2022-07" db="EMBL/GenBank/DDBJ databases">
        <title>Genome Sequence of Physisporinus lineatus.</title>
        <authorList>
            <person name="Buettner E."/>
        </authorList>
    </citation>
    <scope>NUCLEOTIDE SEQUENCE</scope>
    <source>
        <strain evidence="1">VT162</strain>
    </source>
</reference>
<sequence length="79" mass="9059">MHLTRWILPFGIMPQEGLGLRHEERVSRWLSPEVLLQEPSFRVLYSSWVIVEFFAPANSTLQASVQASTDFIAPQTFTP</sequence>
<organism evidence="1 2">
    <name type="scientific">Meripilus lineatus</name>
    <dbReference type="NCBI Taxonomy" id="2056292"/>
    <lineage>
        <taxon>Eukaryota</taxon>
        <taxon>Fungi</taxon>
        <taxon>Dikarya</taxon>
        <taxon>Basidiomycota</taxon>
        <taxon>Agaricomycotina</taxon>
        <taxon>Agaricomycetes</taxon>
        <taxon>Polyporales</taxon>
        <taxon>Meripilaceae</taxon>
        <taxon>Meripilus</taxon>
    </lineage>
</organism>
<keyword evidence="2" id="KW-1185">Reference proteome</keyword>
<gene>
    <name evidence="1" type="ORF">NLI96_g2483</name>
</gene>
<accession>A0AAD5V899</accession>
<comment type="caution">
    <text evidence="1">The sequence shown here is derived from an EMBL/GenBank/DDBJ whole genome shotgun (WGS) entry which is preliminary data.</text>
</comment>
<protein>
    <submittedName>
        <fullName evidence="1">Uncharacterized protein</fullName>
    </submittedName>
</protein>
<evidence type="ECO:0000313" key="1">
    <source>
        <dbReference type="EMBL" id="KAJ3488939.1"/>
    </source>
</evidence>
<dbReference type="AlphaFoldDB" id="A0AAD5V899"/>
<name>A0AAD5V899_9APHY</name>
<dbReference type="EMBL" id="JANAWD010000056">
    <property type="protein sequence ID" value="KAJ3488939.1"/>
    <property type="molecule type" value="Genomic_DNA"/>
</dbReference>
<proteinExistence type="predicted"/>
<evidence type="ECO:0000313" key="2">
    <source>
        <dbReference type="Proteomes" id="UP001212997"/>
    </source>
</evidence>
<dbReference type="Proteomes" id="UP001212997">
    <property type="component" value="Unassembled WGS sequence"/>
</dbReference>